<dbReference type="GeneID" id="109277162"/>
<evidence type="ECO:0000313" key="3">
    <source>
        <dbReference type="RefSeq" id="XP_019322223.2"/>
    </source>
</evidence>
<feature type="region of interest" description="Disordered" evidence="1">
    <location>
        <begin position="1"/>
        <end position="200"/>
    </location>
</feature>
<name>A0A9V1GGV8_PANPR</name>
<feature type="compositionally biased region" description="Low complexity" evidence="1">
    <location>
        <begin position="175"/>
        <end position="200"/>
    </location>
</feature>
<sequence>MRLWANENFRGGGGERGGGGRKVKLGQQPRAGEEGGAPLTHFCRRPPSAPAPPLQVRAQRGRSSGAWEARTLPTPSRDPEEGSVQGGSTPPPTRVPAAGETSHRLAAQVCKAPSTAWAPGAAAPSGGEGDRGGEEAVNSPSVRASPRRAPLPRPRRGRLSPQPVRGTPLPGPRGPEGSQVSSPEGSGSSRSGPSSREGGSQDLPVITFYAILDPLVNVPTKHYGCLLPSAGNVIRDPLGGDPSPRNVALGTAVSTHLQSRLRVDCDFLGQDPPKPWRLKATSCHITDRSFVGPASPFSLFPLRDLAAPSTDTYKHLAPHTVSSPLESITHHS</sequence>
<keyword evidence="2" id="KW-1185">Reference proteome</keyword>
<evidence type="ECO:0000256" key="1">
    <source>
        <dbReference type="SAM" id="MobiDB-lite"/>
    </source>
</evidence>
<dbReference type="Proteomes" id="UP001165780">
    <property type="component" value="Unplaced"/>
</dbReference>
<evidence type="ECO:0000313" key="2">
    <source>
        <dbReference type="Proteomes" id="UP001165780"/>
    </source>
</evidence>
<organism evidence="2 3">
    <name type="scientific">Panthera pardus</name>
    <name type="common">Leopard</name>
    <name type="synonym">Felis pardus</name>
    <dbReference type="NCBI Taxonomy" id="9691"/>
    <lineage>
        <taxon>Eukaryota</taxon>
        <taxon>Metazoa</taxon>
        <taxon>Chordata</taxon>
        <taxon>Craniata</taxon>
        <taxon>Vertebrata</taxon>
        <taxon>Euteleostomi</taxon>
        <taxon>Mammalia</taxon>
        <taxon>Eutheria</taxon>
        <taxon>Laurasiatheria</taxon>
        <taxon>Carnivora</taxon>
        <taxon>Feliformia</taxon>
        <taxon>Felidae</taxon>
        <taxon>Pantherinae</taxon>
        <taxon>Panthera</taxon>
    </lineage>
</organism>
<feature type="compositionally biased region" description="Low complexity" evidence="1">
    <location>
        <begin position="112"/>
        <end position="125"/>
    </location>
</feature>
<dbReference type="KEGG" id="ppad:109277162"/>
<protein>
    <submittedName>
        <fullName evidence="3">Collagen alpha-1(II) chain-like</fullName>
    </submittedName>
</protein>
<gene>
    <name evidence="3" type="primary">LOC109277162</name>
</gene>
<reference evidence="3" key="1">
    <citation type="submission" date="2025-08" db="UniProtKB">
        <authorList>
            <consortium name="RefSeq"/>
        </authorList>
    </citation>
    <scope>IDENTIFICATION</scope>
    <source>
        <tissue evidence="3">Whole blood</tissue>
    </source>
</reference>
<dbReference type="RefSeq" id="XP_019322223.2">
    <property type="nucleotide sequence ID" value="XM_019466678.2"/>
</dbReference>
<accession>A0A9V1GGV8</accession>
<feature type="compositionally biased region" description="Low complexity" evidence="1">
    <location>
        <begin position="139"/>
        <end position="148"/>
    </location>
</feature>
<proteinExistence type="predicted"/>
<dbReference type="AlphaFoldDB" id="A0A9V1GGV8"/>